<dbReference type="EMBL" id="JARBJD010000772">
    <property type="protein sequence ID" value="KAK2940009.1"/>
    <property type="molecule type" value="Genomic_DNA"/>
</dbReference>
<evidence type="ECO:0000256" key="1">
    <source>
        <dbReference type="SAM" id="MobiDB-lite"/>
    </source>
</evidence>
<organism evidence="2 3">
    <name type="scientific">Blattamonas nauphoetae</name>
    <dbReference type="NCBI Taxonomy" id="2049346"/>
    <lineage>
        <taxon>Eukaryota</taxon>
        <taxon>Metamonada</taxon>
        <taxon>Preaxostyla</taxon>
        <taxon>Oxymonadida</taxon>
        <taxon>Blattamonas</taxon>
    </lineage>
</organism>
<gene>
    <name evidence="2" type="ORF">BLNAU_25077</name>
</gene>
<feature type="compositionally biased region" description="Basic and acidic residues" evidence="1">
    <location>
        <begin position="11"/>
        <end position="20"/>
    </location>
</feature>
<comment type="caution">
    <text evidence="2">The sequence shown here is derived from an EMBL/GenBank/DDBJ whole genome shotgun (WGS) entry which is preliminary data.</text>
</comment>
<feature type="region of interest" description="Disordered" evidence="1">
    <location>
        <begin position="1"/>
        <end position="20"/>
    </location>
</feature>
<name>A0ABQ9WKM0_9EUKA</name>
<sequence>MDSRGVPGSDSDQRDSSLVRADERLVEMAEEAASDERLVVVLRALTRHTLTELSLPPTSDLLSRLLNVIPDTGEGSSGVCEAAVGQTCASTDDDSSLPSLLHLALRRRGGVLFSFSESACELSNTASFLTLSLVPTITHFVCTRSTSILAKVLDFLKAVEDLTQHSPTPFAPLSLPIPSCPKNAKFSPVKPPMIFAVRDEAEVGGTILVMKVALDEVNGSLKDMLADVEGRPHLQTIVSEREEEDLFELIKTTINTGTFHFPVNRLFVTGYHVVKEGPSLLVHIIPHCFSLFSLCPAPPGRPVVSVYVIMINGLFTSCLNELRSSDFSYSQLFDLCAFFAFISQVAEHECRLSYDQPGAMLAQLQDANKARWTLVNRLMFAEGFEDRRDQQYLVSRQSNLLQAGNCLLHGGSVHEYVVKCCVRNLCVFCDELVCFEDSIRHRPVHILIVFDSILVGGIGV</sequence>
<evidence type="ECO:0000313" key="3">
    <source>
        <dbReference type="Proteomes" id="UP001281761"/>
    </source>
</evidence>
<reference evidence="2 3" key="1">
    <citation type="journal article" date="2022" name="bioRxiv">
        <title>Genomics of Preaxostyla Flagellates Illuminates Evolutionary Transitions and the Path Towards Mitochondrial Loss.</title>
        <authorList>
            <person name="Novak L.V.F."/>
            <person name="Treitli S.C."/>
            <person name="Pyrih J."/>
            <person name="Halakuc P."/>
            <person name="Pipaliya S.V."/>
            <person name="Vacek V."/>
            <person name="Brzon O."/>
            <person name="Soukal P."/>
            <person name="Eme L."/>
            <person name="Dacks J.B."/>
            <person name="Karnkowska A."/>
            <person name="Elias M."/>
            <person name="Hampl V."/>
        </authorList>
    </citation>
    <scope>NUCLEOTIDE SEQUENCE [LARGE SCALE GENOMIC DNA]</scope>
    <source>
        <strain evidence="2">NAU3</strain>
        <tissue evidence="2">Gut</tissue>
    </source>
</reference>
<accession>A0ABQ9WKM0</accession>
<protein>
    <submittedName>
        <fullName evidence="2">Uncharacterized protein</fullName>
    </submittedName>
</protein>
<keyword evidence="3" id="KW-1185">Reference proteome</keyword>
<proteinExistence type="predicted"/>
<dbReference type="Proteomes" id="UP001281761">
    <property type="component" value="Unassembled WGS sequence"/>
</dbReference>
<evidence type="ECO:0000313" key="2">
    <source>
        <dbReference type="EMBL" id="KAK2940009.1"/>
    </source>
</evidence>